<keyword evidence="6" id="KW-0503">Monooxygenase</keyword>
<keyword evidence="8" id="KW-1185">Reference proteome</keyword>
<gene>
    <name evidence="7" type="ORF">H2200_008876</name>
</gene>
<reference evidence="7" key="1">
    <citation type="submission" date="2022-10" db="EMBL/GenBank/DDBJ databases">
        <title>Culturing micro-colonial fungi from biological soil crusts in the Mojave desert and describing Neophaeococcomyces mojavensis, and introducing the new genera and species Taxawa tesnikishii.</title>
        <authorList>
            <person name="Kurbessoian T."/>
            <person name="Stajich J.E."/>
        </authorList>
    </citation>
    <scope>NUCLEOTIDE SEQUENCE</scope>
    <source>
        <strain evidence="7">TK_41</strain>
    </source>
</reference>
<evidence type="ECO:0000256" key="2">
    <source>
        <dbReference type="ARBA" id="ARBA00022617"/>
    </source>
</evidence>
<dbReference type="SUPFAM" id="SSF48264">
    <property type="entry name" value="Cytochrome P450"/>
    <property type="match status" value="1"/>
</dbReference>
<dbReference type="CDD" id="cd11030">
    <property type="entry name" value="CYP105-like"/>
    <property type="match status" value="1"/>
</dbReference>
<name>A0AA39CFY6_9EURO</name>
<comment type="caution">
    <text evidence="7">The sequence shown here is derived from an EMBL/GenBank/DDBJ whole genome shotgun (WGS) entry which is preliminary data.</text>
</comment>
<keyword evidence="4" id="KW-0560">Oxidoreductase</keyword>
<dbReference type="InterPro" id="IPR001128">
    <property type="entry name" value="Cyt_P450"/>
</dbReference>
<accession>A0AA39CFY6</accession>
<protein>
    <recommendedName>
        <fullName evidence="9">Cytochrome P450</fullName>
    </recommendedName>
</protein>
<organism evidence="7 8">
    <name type="scientific">Cladophialophora chaetospira</name>
    <dbReference type="NCBI Taxonomy" id="386627"/>
    <lineage>
        <taxon>Eukaryota</taxon>
        <taxon>Fungi</taxon>
        <taxon>Dikarya</taxon>
        <taxon>Ascomycota</taxon>
        <taxon>Pezizomycotina</taxon>
        <taxon>Eurotiomycetes</taxon>
        <taxon>Chaetothyriomycetidae</taxon>
        <taxon>Chaetothyriales</taxon>
        <taxon>Herpotrichiellaceae</taxon>
        <taxon>Cladophialophora</taxon>
    </lineage>
</organism>
<dbReference type="GO" id="GO:0004497">
    <property type="term" value="F:monooxygenase activity"/>
    <property type="evidence" value="ECO:0007669"/>
    <property type="project" value="UniProtKB-KW"/>
</dbReference>
<evidence type="ECO:0000256" key="4">
    <source>
        <dbReference type="ARBA" id="ARBA00023002"/>
    </source>
</evidence>
<dbReference type="InterPro" id="IPR002397">
    <property type="entry name" value="Cyt_P450_B"/>
</dbReference>
<dbReference type="Proteomes" id="UP001172673">
    <property type="component" value="Unassembled WGS sequence"/>
</dbReference>
<dbReference type="Gene3D" id="1.10.630.10">
    <property type="entry name" value="Cytochrome P450"/>
    <property type="match status" value="1"/>
</dbReference>
<dbReference type="FunFam" id="1.10.630.10:FF:000018">
    <property type="entry name" value="Cytochrome P450 monooxygenase"/>
    <property type="match status" value="1"/>
</dbReference>
<dbReference type="AlphaFoldDB" id="A0AA39CFY6"/>
<dbReference type="GO" id="GO:0016705">
    <property type="term" value="F:oxidoreductase activity, acting on paired donors, with incorporation or reduction of molecular oxygen"/>
    <property type="evidence" value="ECO:0007669"/>
    <property type="project" value="InterPro"/>
</dbReference>
<comment type="similarity">
    <text evidence="1">Belongs to the cytochrome P450 family.</text>
</comment>
<keyword evidence="3" id="KW-0479">Metal-binding</keyword>
<dbReference type="GO" id="GO:0020037">
    <property type="term" value="F:heme binding"/>
    <property type="evidence" value="ECO:0007669"/>
    <property type="project" value="InterPro"/>
</dbReference>
<dbReference type="GO" id="GO:0005506">
    <property type="term" value="F:iron ion binding"/>
    <property type="evidence" value="ECO:0007669"/>
    <property type="project" value="InterPro"/>
</dbReference>
<evidence type="ECO:0000313" key="7">
    <source>
        <dbReference type="EMBL" id="KAJ9606866.1"/>
    </source>
</evidence>
<evidence type="ECO:0000256" key="5">
    <source>
        <dbReference type="ARBA" id="ARBA00023004"/>
    </source>
</evidence>
<dbReference type="EMBL" id="JAPDRK010000013">
    <property type="protein sequence ID" value="KAJ9606866.1"/>
    <property type="molecule type" value="Genomic_DNA"/>
</dbReference>
<evidence type="ECO:0000256" key="3">
    <source>
        <dbReference type="ARBA" id="ARBA00022723"/>
    </source>
</evidence>
<dbReference type="Pfam" id="PF00067">
    <property type="entry name" value="p450"/>
    <property type="match status" value="1"/>
</dbReference>
<evidence type="ECO:0008006" key="9">
    <source>
        <dbReference type="Google" id="ProtNLM"/>
    </source>
</evidence>
<evidence type="ECO:0000313" key="8">
    <source>
        <dbReference type="Proteomes" id="UP001172673"/>
    </source>
</evidence>
<dbReference type="PANTHER" id="PTHR46696:SF6">
    <property type="entry name" value="P450, PUTATIVE (EUROFUNG)-RELATED"/>
    <property type="match status" value="1"/>
</dbReference>
<evidence type="ECO:0000256" key="6">
    <source>
        <dbReference type="ARBA" id="ARBA00023033"/>
    </source>
</evidence>
<proteinExistence type="inferred from homology"/>
<dbReference type="PANTHER" id="PTHR46696">
    <property type="entry name" value="P450, PUTATIVE (EUROFUNG)-RELATED"/>
    <property type="match status" value="1"/>
</dbReference>
<sequence length="405" mass="45202">MTSDIPTFPIPRAHPFQPPELNAKLLRENPTTEVRLFDGSKAWLITKHKDICEALDDPALSADRRAPGYPEIHAGGAKAKEAIPTFVNIDEPDHSRQRSMLDDAFDRPAVDKMRPMMQAVVDKVLNQMVRKYNDNGKQPIDLIEEFASPVPTQIIYNLLGIPQKDVERLSKDSDVRTGTSRDAAERANEKLNEYIGGLVEERVKEPKDDLVSKLVKEQYNKGNLSRDEVVTLSFLVLTAGNAALTNSIGMGVMTLLDHPDQLDEFKEDSHTLAPQVVNELLRFNTASALNSRRATKEDVEIGGKRITKGSGVICAVQAGDRDPDKTPHPDKFDIHRKYAKEDLLAFGYGPHRCQAEYLSRVQLEIAFTSLLKKLPNLKMATRVEDLEHTPATQNMGPLNLPVTLD</sequence>
<dbReference type="InterPro" id="IPR036396">
    <property type="entry name" value="Cyt_P450_sf"/>
</dbReference>
<dbReference type="PRINTS" id="PR00359">
    <property type="entry name" value="BP450"/>
</dbReference>
<keyword evidence="2" id="KW-0349">Heme</keyword>
<keyword evidence="5" id="KW-0408">Iron</keyword>
<evidence type="ECO:0000256" key="1">
    <source>
        <dbReference type="ARBA" id="ARBA00010617"/>
    </source>
</evidence>